<dbReference type="PROSITE" id="PS50110">
    <property type="entry name" value="RESPONSE_REGULATORY"/>
    <property type="match status" value="1"/>
</dbReference>
<dbReference type="AlphaFoldDB" id="A0A1H0SCB6"/>
<keyword evidence="9" id="KW-0418">Kinase</keyword>
<dbReference type="SUPFAM" id="SSF47384">
    <property type="entry name" value="Homodimeric domain of signal transducing histidine kinase"/>
    <property type="match status" value="1"/>
</dbReference>
<evidence type="ECO:0000256" key="4">
    <source>
        <dbReference type="PROSITE-ProRule" id="PRU00169"/>
    </source>
</evidence>
<proteinExistence type="predicted"/>
<dbReference type="Pfam" id="PF00512">
    <property type="entry name" value="HisKA"/>
    <property type="match status" value="1"/>
</dbReference>
<dbReference type="SMART" id="SM00062">
    <property type="entry name" value="PBPb"/>
    <property type="match status" value="1"/>
</dbReference>
<dbReference type="Pfam" id="PF00072">
    <property type="entry name" value="Response_reg"/>
    <property type="match status" value="1"/>
</dbReference>
<dbReference type="InterPro" id="IPR004358">
    <property type="entry name" value="Sig_transdc_His_kin-like_C"/>
</dbReference>
<dbReference type="PANTHER" id="PTHR43065:SF42">
    <property type="entry name" value="TWO-COMPONENT SENSOR PPRA"/>
    <property type="match status" value="1"/>
</dbReference>
<dbReference type="PRINTS" id="PR00344">
    <property type="entry name" value="BCTRLSENSOR"/>
</dbReference>
<dbReference type="SUPFAM" id="SSF55874">
    <property type="entry name" value="ATPase domain of HSP90 chaperone/DNA topoisomerase II/histidine kinase"/>
    <property type="match status" value="1"/>
</dbReference>
<dbReference type="SMART" id="SM00448">
    <property type="entry name" value="REC"/>
    <property type="match status" value="1"/>
</dbReference>
<dbReference type="PANTHER" id="PTHR43065">
    <property type="entry name" value="SENSOR HISTIDINE KINASE"/>
    <property type="match status" value="1"/>
</dbReference>
<feature type="modified residue" description="4-aspartylphosphate" evidence="4">
    <location>
        <position position="655"/>
    </location>
</feature>
<dbReference type="CDD" id="cd00082">
    <property type="entry name" value="HisKA"/>
    <property type="match status" value="1"/>
</dbReference>
<dbReference type="SMART" id="SM00387">
    <property type="entry name" value="HATPase_c"/>
    <property type="match status" value="1"/>
</dbReference>
<dbReference type="InterPro" id="IPR011006">
    <property type="entry name" value="CheY-like_superfamily"/>
</dbReference>
<dbReference type="SUPFAM" id="SSF52172">
    <property type="entry name" value="CheY-like"/>
    <property type="match status" value="1"/>
</dbReference>
<evidence type="ECO:0000256" key="6">
    <source>
        <dbReference type="SAM" id="Phobius"/>
    </source>
</evidence>
<organism evidence="9 10">
    <name type="scientific">Desulforhopalus singaporensis</name>
    <dbReference type="NCBI Taxonomy" id="91360"/>
    <lineage>
        <taxon>Bacteria</taxon>
        <taxon>Pseudomonadati</taxon>
        <taxon>Thermodesulfobacteriota</taxon>
        <taxon>Desulfobulbia</taxon>
        <taxon>Desulfobulbales</taxon>
        <taxon>Desulfocapsaceae</taxon>
        <taxon>Desulforhopalus</taxon>
    </lineage>
</organism>
<feature type="transmembrane region" description="Helical" evidence="6">
    <location>
        <begin position="22"/>
        <end position="42"/>
    </location>
</feature>
<dbReference type="SUPFAM" id="SSF53850">
    <property type="entry name" value="Periplasmic binding protein-like II"/>
    <property type="match status" value="1"/>
</dbReference>
<dbReference type="InterPro" id="IPR036097">
    <property type="entry name" value="HisK_dim/P_sf"/>
</dbReference>
<comment type="catalytic activity">
    <reaction evidence="1">
        <text>ATP + protein L-histidine = ADP + protein N-phospho-L-histidine.</text>
        <dbReference type="EC" id="2.7.13.3"/>
    </reaction>
</comment>
<evidence type="ECO:0000256" key="3">
    <source>
        <dbReference type="ARBA" id="ARBA00022553"/>
    </source>
</evidence>
<keyword evidence="3 4" id="KW-0597">Phosphoprotein</keyword>
<dbReference type="CDD" id="cd00156">
    <property type="entry name" value="REC"/>
    <property type="match status" value="1"/>
</dbReference>
<keyword evidence="5" id="KW-0175">Coiled coil</keyword>
<dbReference type="Gene3D" id="3.40.190.10">
    <property type="entry name" value="Periplasmic binding protein-like II"/>
    <property type="match status" value="2"/>
</dbReference>
<dbReference type="InterPro" id="IPR036890">
    <property type="entry name" value="HATPase_C_sf"/>
</dbReference>
<dbReference type="RefSeq" id="WP_092223548.1">
    <property type="nucleotide sequence ID" value="NZ_FNJI01000018.1"/>
</dbReference>
<keyword evidence="6" id="KW-1133">Transmembrane helix</keyword>
<dbReference type="Proteomes" id="UP000199073">
    <property type="component" value="Unassembled WGS sequence"/>
</dbReference>
<name>A0A1H0SCB6_9BACT</name>
<evidence type="ECO:0000256" key="2">
    <source>
        <dbReference type="ARBA" id="ARBA00012438"/>
    </source>
</evidence>
<gene>
    <name evidence="9" type="ORF">SAMN05660330_02624</name>
</gene>
<feature type="domain" description="Response regulatory" evidence="8">
    <location>
        <begin position="604"/>
        <end position="720"/>
    </location>
</feature>
<dbReference type="InterPro" id="IPR001638">
    <property type="entry name" value="Solute-binding_3/MltF_N"/>
</dbReference>
<feature type="transmembrane region" description="Helical" evidence="6">
    <location>
        <begin position="294"/>
        <end position="313"/>
    </location>
</feature>
<evidence type="ECO:0000313" key="10">
    <source>
        <dbReference type="Proteomes" id="UP000199073"/>
    </source>
</evidence>
<evidence type="ECO:0000256" key="5">
    <source>
        <dbReference type="SAM" id="Coils"/>
    </source>
</evidence>
<dbReference type="InterPro" id="IPR005467">
    <property type="entry name" value="His_kinase_dom"/>
</dbReference>
<dbReference type="GO" id="GO:0000155">
    <property type="term" value="F:phosphorelay sensor kinase activity"/>
    <property type="evidence" value="ECO:0007669"/>
    <property type="project" value="InterPro"/>
</dbReference>
<evidence type="ECO:0000256" key="1">
    <source>
        <dbReference type="ARBA" id="ARBA00000085"/>
    </source>
</evidence>
<dbReference type="OrthoDB" id="5436879at2"/>
<evidence type="ECO:0000313" key="9">
    <source>
        <dbReference type="EMBL" id="SDP39403.1"/>
    </source>
</evidence>
<dbReference type="SMART" id="SM00388">
    <property type="entry name" value="HisKA"/>
    <property type="match status" value="1"/>
</dbReference>
<dbReference type="Gene3D" id="1.10.287.130">
    <property type="match status" value="1"/>
</dbReference>
<dbReference type="STRING" id="91360.SAMN05660330_02624"/>
<dbReference type="PROSITE" id="PS50109">
    <property type="entry name" value="HIS_KIN"/>
    <property type="match status" value="1"/>
</dbReference>
<dbReference type="CDD" id="cd01007">
    <property type="entry name" value="PBP2_BvgS_HisK_like"/>
    <property type="match status" value="1"/>
</dbReference>
<reference evidence="9 10" key="1">
    <citation type="submission" date="2016-10" db="EMBL/GenBank/DDBJ databases">
        <authorList>
            <person name="de Groot N.N."/>
        </authorList>
    </citation>
    <scope>NUCLEOTIDE SEQUENCE [LARGE SCALE GENOMIC DNA]</scope>
    <source>
        <strain evidence="9 10">DSM 12130</strain>
    </source>
</reference>
<protein>
    <recommendedName>
        <fullName evidence="2">histidine kinase</fullName>
        <ecNumber evidence="2">2.7.13.3</ecNumber>
    </recommendedName>
</protein>
<keyword evidence="6" id="KW-0812">Transmembrane</keyword>
<feature type="domain" description="Histidine kinase" evidence="7">
    <location>
        <begin position="359"/>
        <end position="584"/>
    </location>
</feature>
<dbReference type="Pfam" id="PF02518">
    <property type="entry name" value="HATPase_c"/>
    <property type="match status" value="1"/>
</dbReference>
<keyword evidence="9" id="KW-0808">Transferase</keyword>
<feature type="coiled-coil region" evidence="5">
    <location>
        <begin position="323"/>
        <end position="350"/>
    </location>
</feature>
<dbReference type="InterPro" id="IPR003594">
    <property type="entry name" value="HATPase_dom"/>
</dbReference>
<dbReference type="EC" id="2.7.13.3" evidence="2"/>
<accession>A0A1H0SCB6</accession>
<dbReference type="InterPro" id="IPR001789">
    <property type="entry name" value="Sig_transdc_resp-reg_receiver"/>
</dbReference>
<dbReference type="InterPro" id="IPR003661">
    <property type="entry name" value="HisK_dim/P_dom"/>
</dbReference>
<evidence type="ECO:0000259" key="7">
    <source>
        <dbReference type="PROSITE" id="PS50109"/>
    </source>
</evidence>
<dbReference type="Pfam" id="PF00497">
    <property type="entry name" value="SBP_bac_3"/>
    <property type="match status" value="1"/>
</dbReference>
<dbReference type="Gene3D" id="3.30.565.10">
    <property type="entry name" value="Histidine kinase-like ATPase, C-terminal domain"/>
    <property type="match status" value="1"/>
</dbReference>
<dbReference type="EMBL" id="FNJI01000018">
    <property type="protein sequence ID" value="SDP39403.1"/>
    <property type="molecule type" value="Genomic_DNA"/>
</dbReference>
<evidence type="ECO:0000259" key="8">
    <source>
        <dbReference type="PROSITE" id="PS50110"/>
    </source>
</evidence>
<keyword evidence="6" id="KW-0472">Membrane</keyword>
<sequence length="725" mass="81760">MYHNNLLLNNPRLLIFVSMGQLLYWGMSILVVLIFSGSIGYAEDKQDPLSPSQRQWLREHEDEIILVEYNGFPPMEFRNDEDEWVGISSDYINVIEKRLGFKFKRIRAEELTMDSWVDLTKNKIVTKCNLQKTRMRSERFLFTEPYVEFPHAIIVNKDTKGDFSLDKLKGMKISVARYYAIHELLSASNPHLDLDPVDGDLVGLQRVAFKKSDAMIVNFATASYYIEKEGLVNLRFAGTVGEPNKLRFATSSNCPEFHEILKVGLRQIDDKERKAIYDRWISLGREIFITSRTFWNIMFISSAVVLVIVLVSFKVNSLLKDKVAQKTRELEEELAVREKMEKQILQARKMEAIGTFAGGIAHDFNNVLGTIIGYGEMIELFDIKKENTVRSHVQKILNAAYRGQSLVEQILTFSRKTEPQKIPVRTESIVNEVLDSLRAGLSANINVVKKNRCDSDMVVADPTQIYQILMNLCKNAGYSMQDSGGTLTVIIDELHNSPENDAPVFGLESKTYIKISVTDTGVGMTSETMEHIFEPFFTSKPPEEGSGMGLAIVHGIVANLDGVINVMSEPGRGTVVEVYLPKYLEGIVPGPAGGDPDTTCRKGCILLVDDELWFMEYLKEILERFGHEIIIKCDAFEALRYFHVHATSIDLVISDQLMPRLTGLELASEIKLSRPDLPIILCSGLPAPVSESELRKSGIDTFIQKTIGAYQLIELVESLLTKTEG</sequence>
<keyword evidence="10" id="KW-1185">Reference proteome</keyword>
<dbReference type="Gene3D" id="3.40.50.2300">
    <property type="match status" value="1"/>
</dbReference>